<protein>
    <submittedName>
        <fullName evidence="3">Putative methyltransferase</fullName>
    </submittedName>
</protein>
<dbReference type="Pfam" id="PF08241">
    <property type="entry name" value="Methyltransf_11"/>
    <property type="match status" value="1"/>
</dbReference>
<comment type="caution">
    <text evidence="3">The sequence shown here is derived from an EMBL/GenBank/DDBJ whole genome shotgun (WGS) entry which is preliminary data.</text>
</comment>
<feature type="compositionally biased region" description="Basic and acidic residues" evidence="1">
    <location>
        <begin position="233"/>
        <end position="242"/>
    </location>
</feature>
<dbReference type="Proteomes" id="UP000011560">
    <property type="component" value="Unassembled WGS sequence"/>
</dbReference>
<dbReference type="STRING" id="1227490.C479_04472"/>
<keyword evidence="3" id="KW-0489">Methyltransferase</keyword>
<dbReference type="Gene3D" id="3.40.50.150">
    <property type="entry name" value="Vaccinia Virus protein VP39"/>
    <property type="match status" value="1"/>
</dbReference>
<feature type="region of interest" description="Disordered" evidence="1">
    <location>
        <begin position="222"/>
        <end position="242"/>
    </location>
</feature>
<dbReference type="GO" id="GO:0008757">
    <property type="term" value="F:S-adenosylmethionine-dependent methyltransferase activity"/>
    <property type="evidence" value="ECO:0007669"/>
    <property type="project" value="InterPro"/>
</dbReference>
<keyword evidence="4" id="KW-1185">Reference proteome</keyword>
<dbReference type="CDD" id="cd02440">
    <property type="entry name" value="AdoMet_MTases"/>
    <property type="match status" value="1"/>
</dbReference>
<dbReference type="SUPFAM" id="SSF53335">
    <property type="entry name" value="S-adenosyl-L-methionine-dependent methyltransferases"/>
    <property type="match status" value="1"/>
</dbReference>
<organism evidence="3 4">
    <name type="scientific">Halovivax asiaticus JCM 14624</name>
    <dbReference type="NCBI Taxonomy" id="1227490"/>
    <lineage>
        <taxon>Archaea</taxon>
        <taxon>Methanobacteriati</taxon>
        <taxon>Methanobacteriota</taxon>
        <taxon>Stenosarchaea group</taxon>
        <taxon>Halobacteria</taxon>
        <taxon>Halobacteriales</taxon>
        <taxon>Natrialbaceae</taxon>
        <taxon>Halovivax</taxon>
    </lineage>
</organism>
<dbReference type="RefSeq" id="WP_007698455.1">
    <property type="nucleotide sequence ID" value="NZ_AOIQ01000008.1"/>
</dbReference>
<evidence type="ECO:0000259" key="2">
    <source>
        <dbReference type="Pfam" id="PF08241"/>
    </source>
</evidence>
<proteinExistence type="predicted"/>
<dbReference type="InterPro" id="IPR013216">
    <property type="entry name" value="Methyltransf_11"/>
</dbReference>
<evidence type="ECO:0000313" key="4">
    <source>
        <dbReference type="Proteomes" id="UP000011560"/>
    </source>
</evidence>
<evidence type="ECO:0000313" key="3">
    <source>
        <dbReference type="EMBL" id="ELZ12621.1"/>
    </source>
</evidence>
<accession>M0BP07</accession>
<dbReference type="EMBL" id="AOIQ01000008">
    <property type="protein sequence ID" value="ELZ12621.1"/>
    <property type="molecule type" value="Genomic_DNA"/>
</dbReference>
<keyword evidence="3" id="KW-0808">Transferase</keyword>
<evidence type="ECO:0000256" key="1">
    <source>
        <dbReference type="SAM" id="MobiDB-lite"/>
    </source>
</evidence>
<name>M0BP07_9EURY</name>
<gene>
    <name evidence="3" type="ORF">C479_04472</name>
</gene>
<dbReference type="InterPro" id="IPR029063">
    <property type="entry name" value="SAM-dependent_MTases_sf"/>
</dbReference>
<sequence>MTDTRAKNRQLWEEWSEDFQALWNANTAEGEAPPAPCPFTDDPPGGSQPDLLPTVEGIDVVELGCGGGQGSVGTAMEGADTVVGVDFSAAQLEHARHLRDHYGVDARFVRGDVTNLPLPDASFDVAFSGWVYQMVPNLEACLAEAHRVLRDDGLLVFDVPHPMYERMDPETNTLTQSYHADPRREIVIDEDYEADMVAFDRKVSTLHNAAVAAGFDVQRLLEPGTADPDDYEDKPLESDRPDLKAMVPRTVRFWATAR</sequence>
<reference evidence="3 4" key="1">
    <citation type="journal article" date="2014" name="PLoS Genet.">
        <title>Phylogenetically driven sequencing of extremely halophilic archaea reveals strategies for static and dynamic osmo-response.</title>
        <authorList>
            <person name="Becker E.A."/>
            <person name="Seitzer P.M."/>
            <person name="Tritt A."/>
            <person name="Larsen D."/>
            <person name="Krusor M."/>
            <person name="Yao A.I."/>
            <person name="Wu D."/>
            <person name="Madern D."/>
            <person name="Eisen J.A."/>
            <person name="Darling A.E."/>
            <person name="Facciotti M.T."/>
        </authorList>
    </citation>
    <scope>NUCLEOTIDE SEQUENCE [LARGE SCALE GENOMIC DNA]</scope>
    <source>
        <strain evidence="3 4">JCM 14624</strain>
    </source>
</reference>
<feature type="domain" description="Methyltransferase type 11" evidence="2">
    <location>
        <begin position="62"/>
        <end position="157"/>
    </location>
</feature>
<dbReference type="GO" id="GO:0032259">
    <property type="term" value="P:methylation"/>
    <property type="evidence" value="ECO:0007669"/>
    <property type="project" value="UniProtKB-KW"/>
</dbReference>
<dbReference type="AlphaFoldDB" id="M0BP07"/>
<dbReference type="OrthoDB" id="57427at2157"/>
<dbReference type="PANTHER" id="PTHR43591">
    <property type="entry name" value="METHYLTRANSFERASE"/>
    <property type="match status" value="1"/>
</dbReference>